<evidence type="ECO:0000256" key="4">
    <source>
        <dbReference type="ARBA" id="ARBA00016090"/>
    </source>
</evidence>
<dbReference type="InterPro" id="IPR001347">
    <property type="entry name" value="SIS_dom"/>
</dbReference>
<proteinExistence type="inferred from homology"/>
<dbReference type="SUPFAM" id="SSF53697">
    <property type="entry name" value="SIS domain"/>
    <property type="match status" value="1"/>
</dbReference>
<dbReference type="GO" id="GO:0006487">
    <property type="term" value="P:protein N-linked glycosylation"/>
    <property type="evidence" value="ECO:0007669"/>
    <property type="project" value="TreeGrafter"/>
</dbReference>
<dbReference type="CDD" id="cd05008">
    <property type="entry name" value="SIS_GlmS_GlmD_1"/>
    <property type="match status" value="1"/>
</dbReference>
<evidence type="ECO:0000256" key="10">
    <source>
        <dbReference type="HAMAP-Rule" id="MF_00164"/>
    </source>
</evidence>
<evidence type="ECO:0000313" key="13">
    <source>
        <dbReference type="EMBL" id="HGF33990.1"/>
    </source>
</evidence>
<dbReference type="InterPro" id="IPR035466">
    <property type="entry name" value="GlmS/AgaS_SIS"/>
</dbReference>
<comment type="catalytic activity">
    <reaction evidence="1 10">
        <text>D-fructose 6-phosphate + L-glutamine = D-glucosamine 6-phosphate + L-glutamate</text>
        <dbReference type="Rhea" id="RHEA:13237"/>
        <dbReference type="ChEBI" id="CHEBI:29985"/>
        <dbReference type="ChEBI" id="CHEBI:58359"/>
        <dbReference type="ChEBI" id="CHEBI:58725"/>
        <dbReference type="ChEBI" id="CHEBI:61527"/>
        <dbReference type="EC" id="2.6.1.16"/>
    </reaction>
</comment>
<evidence type="ECO:0000256" key="8">
    <source>
        <dbReference type="ARBA" id="ARBA00022737"/>
    </source>
</evidence>
<evidence type="ECO:0000256" key="2">
    <source>
        <dbReference type="ARBA" id="ARBA00004496"/>
    </source>
</evidence>
<dbReference type="PROSITE" id="PS51278">
    <property type="entry name" value="GATASE_TYPE_2"/>
    <property type="match status" value="1"/>
</dbReference>
<dbReference type="InterPro" id="IPR017932">
    <property type="entry name" value="GATase_2_dom"/>
</dbReference>
<dbReference type="PROSITE" id="PS51464">
    <property type="entry name" value="SIS"/>
    <property type="match status" value="2"/>
</dbReference>
<dbReference type="Gene3D" id="3.60.20.10">
    <property type="entry name" value="Glutamine Phosphoribosylpyrophosphate, subunit 1, domain 1"/>
    <property type="match status" value="1"/>
</dbReference>
<feature type="domain" description="Glutamine amidotransferase type-2" evidence="11">
    <location>
        <begin position="2"/>
        <end position="217"/>
    </location>
</feature>
<dbReference type="AlphaFoldDB" id="A0A7C3Z8C1"/>
<keyword evidence="8" id="KW-0677">Repeat</keyword>
<dbReference type="Pfam" id="PF13522">
    <property type="entry name" value="GATase_6"/>
    <property type="match status" value="1"/>
</dbReference>
<dbReference type="EMBL" id="DTMF01000159">
    <property type="protein sequence ID" value="HGF33990.1"/>
    <property type="molecule type" value="Genomic_DNA"/>
</dbReference>
<keyword evidence="7 10" id="KW-0808">Transferase</keyword>
<feature type="domain" description="SIS" evidence="12">
    <location>
        <begin position="286"/>
        <end position="425"/>
    </location>
</feature>
<keyword evidence="9" id="KW-0315">Glutamine amidotransferase</keyword>
<comment type="function">
    <text evidence="10">Catalyzes the first step in hexosamine metabolism, converting fructose-6P into glucosamine-6P using glutamine as a nitrogen source.</text>
</comment>
<accession>A0A7C3Z8C1</accession>
<dbReference type="Pfam" id="PF01380">
    <property type="entry name" value="SIS"/>
    <property type="match status" value="2"/>
</dbReference>
<dbReference type="EC" id="2.6.1.16" evidence="3 10"/>
<dbReference type="CDD" id="cd00714">
    <property type="entry name" value="GFAT"/>
    <property type="match status" value="1"/>
</dbReference>
<comment type="caution">
    <text evidence="13">The sequence shown here is derived from an EMBL/GenBank/DDBJ whole genome shotgun (WGS) entry which is preliminary data.</text>
</comment>
<evidence type="ECO:0000256" key="6">
    <source>
        <dbReference type="ARBA" id="ARBA00022576"/>
    </source>
</evidence>
<dbReference type="GO" id="GO:0006002">
    <property type="term" value="P:fructose 6-phosphate metabolic process"/>
    <property type="evidence" value="ECO:0007669"/>
    <property type="project" value="TreeGrafter"/>
</dbReference>
<dbReference type="InterPro" id="IPR029055">
    <property type="entry name" value="Ntn_hydrolases_N"/>
</dbReference>
<dbReference type="FunFam" id="3.40.50.10490:FF:000001">
    <property type="entry name" value="Glutamine--fructose-6-phosphate aminotransferase [isomerizing]"/>
    <property type="match status" value="1"/>
</dbReference>
<evidence type="ECO:0000256" key="5">
    <source>
        <dbReference type="ARBA" id="ARBA00022490"/>
    </source>
</evidence>
<feature type="domain" description="SIS" evidence="12">
    <location>
        <begin position="458"/>
        <end position="599"/>
    </location>
</feature>
<reference evidence="13" key="1">
    <citation type="journal article" date="2020" name="mSystems">
        <title>Genome- and Community-Level Interaction Insights into Carbon Utilization and Element Cycling Functions of Hydrothermarchaeota in Hydrothermal Sediment.</title>
        <authorList>
            <person name="Zhou Z."/>
            <person name="Liu Y."/>
            <person name="Xu W."/>
            <person name="Pan J."/>
            <person name="Luo Z.H."/>
            <person name="Li M."/>
        </authorList>
    </citation>
    <scope>NUCLEOTIDE SEQUENCE [LARGE SCALE GENOMIC DNA]</scope>
    <source>
        <strain evidence="13">SpSt-897</strain>
    </source>
</reference>
<evidence type="ECO:0000259" key="12">
    <source>
        <dbReference type="PROSITE" id="PS51464"/>
    </source>
</evidence>
<dbReference type="GO" id="GO:0004360">
    <property type="term" value="F:glutamine-fructose-6-phosphate transaminase (isomerizing) activity"/>
    <property type="evidence" value="ECO:0007669"/>
    <property type="project" value="UniProtKB-UniRule"/>
</dbReference>
<gene>
    <name evidence="10 13" type="primary">glmS</name>
    <name evidence="13" type="ORF">ENW96_06315</name>
</gene>
<evidence type="ECO:0000256" key="3">
    <source>
        <dbReference type="ARBA" id="ARBA00012916"/>
    </source>
</evidence>
<dbReference type="GO" id="GO:0005975">
    <property type="term" value="P:carbohydrate metabolic process"/>
    <property type="evidence" value="ECO:0007669"/>
    <property type="project" value="UniProtKB-UniRule"/>
</dbReference>
<feature type="initiator methionine" description="Removed" evidence="10">
    <location>
        <position position="1"/>
    </location>
</feature>
<comment type="subcellular location">
    <subcellularLocation>
        <location evidence="2 10">Cytoplasm</location>
    </subcellularLocation>
</comment>
<protein>
    <recommendedName>
        <fullName evidence="4 10">Glutamine--fructose-6-phosphate aminotransferase [isomerizing]</fullName>
        <ecNumber evidence="3 10">2.6.1.16</ecNumber>
    </recommendedName>
    <alternativeName>
        <fullName evidence="10">D-fructose-6-phosphate amidotransferase</fullName>
    </alternativeName>
    <alternativeName>
        <fullName evidence="10">GFAT</fullName>
    </alternativeName>
    <alternativeName>
        <fullName evidence="10">Glucosamine-6-phosphate synthase</fullName>
    </alternativeName>
    <alternativeName>
        <fullName evidence="10">Hexosephosphate aminotransferase</fullName>
    </alternativeName>
    <alternativeName>
        <fullName evidence="10">L-glutamine--D-fructose-6-phosphate amidotransferase</fullName>
    </alternativeName>
</protein>
<feature type="active site" description="Nucleophile; for GATase activity" evidence="10">
    <location>
        <position position="2"/>
    </location>
</feature>
<dbReference type="PANTHER" id="PTHR10937">
    <property type="entry name" value="GLUCOSAMINE--FRUCTOSE-6-PHOSPHATE AMINOTRANSFERASE, ISOMERIZING"/>
    <property type="match status" value="1"/>
</dbReference>
<feature type="active site" description="For Fru-6P isomerization activity" evidence="10">
    <location>
        <position position="604"/>
    </location>
</feature>
<organism evidence="13">
    <name type="scientific">Desulfobacca acetoxidans</name>
    <dbReference type="NCBI Taxonomy" id="60893"/>
    <lineage>
        <taxon>Bacteria</taxon>
        <taxon>Pseudomonadati</taxon>
        <taxon>Thermodesulfobacteriota</taxon>
        <taxon>Desulfobaccia</taxon>
        <taxon>Desulfobaccales</taxon>
        <taxon>Desulfobaccaceae</taxon>
        <taxon>Desulfobacca</taxon>
    </lineage>
</organism>
<comment type="subunit">
    <text evidence="10">Homodimer.</text>
</comment>
<sequence>MCGIIGYLGPQEAMPILLDGLKRLEYRGYDSAGMAVIGANGLAIRRSLGKLRELERVLAQEPLSGTVGIGHTRWATHGRPSEANAHPHQVGDIAVVHNGIIENYLDIKENLLKEGHRFASETDTEIVSHLIVRHLHRGADYLTAIRLTLQEIRGSYALVIANAKEPRLLVAARKESPLILGLGDGEFFLASDIPAILPYTRRVIFLEDNDLVVVRDGEFVLLDREGQRLARREHTITWSPAMAEKAGYKHFMQKEIFEQPRALIDTFRSRIAQEEGAVVLEEVPFTREDILGFRKVFIVACGTSYHAAMVGKHLIEGLCRVPVEVDLGSEFRYRDPLMDENSLLIPISQSGETADTRAGLSAGKERGAKSLAICNAVGSSIAREADCVFYTHAGPEIGVASTKAFTTQLVALYLIALYLGQARGTLTRVEVRQRLAQLLRLPTWVQETLDLDGKIREVAQAYMNAQNFLYLGRGLHYPIALEGALKLKEISYIHAEGYAAGEMKHGPIALIDQNMPVVVLASRSPVLEKIQGNLEEVAARGGRLIALTEADNYQVIERVESTIPVPDVPLELSPIVLSPPLQLLAYHIADLRGTDVDQPRNLAKSVTVE</sequence>
<dbReference type="InterPro" id="IPR005855">
    <property type="entry name" value="GFAT"/>
</dbReference>
<dbReference type="Gene3D" id="3.40.50.10490">
    <property type="entry name" value="Glucose-6-phosphate isomerase like protein, domain 1"/>
    <property type="match status" value="2"/>
</dbReference>
<dbReference type="PANTHER" id="PTHR10937:SF0">
    <property type="entry name" value="GLUTAMINE--FRUCTOSE-6-PHOSPHATE TRANSAMINASE (ISOMERIZING)"/>
    <property type="match status" value="1"/>
</dbReference>
<name>A0A7C3Z8C1_9BACT</name>
<dbReference type="GO" id="GO:0006047">
    <property type="term" value="P:UDP-N-acetylglucosamine metabolic process"/>
    <property type="evidence" value="ECO:0007669"/>
    <property type="project" value="TreeGrafter"/>
</dbReference>
<dbReference type="SUPFAM" id="SSF56235">
    <property type="entry name" value="N-terminal nucleophile aminohydrolases (Ntn hydrolases)"/>
    <property type="match status" value="1"/>
</dbReference>
<dbReference type="GO" id="GO:0005829">
    <property type="term" value="C:cytosol"/>
    <property type="evidence" value="ECO:0007669"/>
    <property type="project" value="TreeGrafter"/>
</dbReference>
<evidence type="ECO:0000256" key="9">
    <source>
        <dbReference type="ARBA" id="ARBA00022962"/>
    </source>
</evidence>
<evidence type="ECO:0000256" key="7">
    <source>
        <dbReference type="ARBA" id="ARBA00022679"/>
    </source>
</evidence>
<dbReference type="InterPro" id="IPR046348">
    <property type="entry name" value="SIS_dom_sf"/>
</dbReference>
<dbReference type="HAMAP" id="MF_00164">
    <property type="entry name" value="GlmS"/>
    <property type="match status" value="1"/>
</dbReference>
<evidence type="ECO:0000259" key="11">
    <source>
        <dbReference type="PROSITE" id="PS51278"/>
    </source>
</evidence>
<keyword evidence="6 10" id="KW-0032">Aminotransferase</keyword>
<dbReference type="InterPro" id="IPR035490">
    <property type="entry name" value="GlmS/FrlB_SIS"/>
</dbReference>
<evidence type="ECO:0000256" key="1">
    <source>
        <dbReference type="ARBA" id="ARBA00001031"/>
    </source>
</evidence>
<dbReference type="InterPro" id="IPR047084">
    <property type="entry name" value="GFAT_N"/>
</dbReference>
<dbReference type="NCBIfam" id="NF001484">
    <property type="entry name" value="PRK00331.1"/>
    <property type="match status" value="1"/>
</dbReference>
<dbReference type="CDD" id="cd05009">
    <property type="entry name" value="SIS_GlmS_GlmD_2"/>
    <property type="match status" value="1"/>
</dbReference>
<keyword evidence="5 10" id="KW-0963">Cytoplasm</keyword>
<dbReference type="GO" id="GO:0097367">
    <property type="term" value="F:carbohydrate derivative binding"/>
    <property type="evidence" value="ECO:0007669"/>
    <property type="project" value="InterPro"/>
</dbReference>
<dbReference type="NCBIfam" id="TIGR01135">
    <property type="entry name" value="glmS"/>
    <property type="match status" value="1"/>
</dbReference>
<dbReference type="FunFam" id="3.60.20.10:FF:000006">
    <property type="entry name" value="Glutamine--fructose-6-phosphate aminotransferase [isomerizing]"/>
    <property type="match status" value="1"/>
</dbReference>